<dbReference type="CDD" id="cd18139">
    <property type="entry name" value="HLD_clamp_RarA"/>
    <property type="match status" value="1"/>
</dbReference>
<dbReference type="Gene3D" id="1.20.272.10">
    <property type="match status" value="1"/>
</dbReference>
<dbReference type="Gene3D" id="1.10.3710.10">
    <property type="entry name" value="DNA polymerase III clamp loader subunits, C-terminal domain"/>
    <property type="match status" value="1"/>
</dbReference>
<keyword evidence="3" id="KW-0067">ATP-binding</keyword>
<dbReference type="InterPro" id="IPR008921">
    <property type="entry name" value="DNA_pol3_clamp-load_cplx_C"/>
</dbReference>
<dbReference type="Proteomes" id="UP001595843">
    <property type="component" value="Unassembled WGS sequence"/>
</dbReference>
<dbReference type="SUPFAM" id="SSF48019">
    <property type="entry name" value="post-AAA+ oligomerization domain-like"/>
    <property type="match status" value="1"/>
</dbReference>
<protein>
    <submittedName>
        <fullName evidence="6">AAA family ATPase</fullName>
    </submittedName>
</protein>
<dbReference type="InterPro" id="IPR032423">
    <property type="entry name" value="AAA_assoc_2"/>
</dbReference>
<evidence type="ECO:0000256" key="3">
    <source>
        <dbReference type="ARBA" id="ARBA00022840"/>
    </source>
</evidence>
<feature type="compositionally biased region" description="Basic and acidic residues" evidence="4">
    <location>
        <begin position="367"/>
        <end position="379"/>
    </location>
</feature>
<comment type="similarity">
    <text evidence="1">Belongs to the AAA ATPase family. RarA/MGS1/WRNIP1 subfamily.</text>
</comment>
<feature type="domain" description="AAA+ ATPase" evidence="5">
    <location>
        <begin position="51"/>
        <end position="168"/>
    </location>
</feature>
<gene>
    <name evidence="6" type="ORF">ACFOUO_08545</name>
</gene>
<dbReference type="Pfam" id="PF16193">
    <property type="entry name" value="AAA_assoc_2"/>
    <property type="match status" value="1"/>
</dbReference>
<evidence type="ECO:0000259" key="5">
    <source>
        <dbReference type="SMART" id="SM00382"/>
    </source>
</evidence>
<evidence type="ECO:0000256" key="4">
    <source>
        <dbReference type="SAM" id="MobiDB-lite"/>
    </source>
</evidence>
<dbReference type="SMART" id="SM00382">
    <property type="entry name" value="AAA"/>
    <property type="match status" value="1"/>
</dbReference>
<evidence type="ECO:0000313" key="6">
    <source>
        <dbReference type="EMBL" id="MFC4076859.1"/>
    </source>
</evidence>
<dbReference type="InterPro" id="IPR027417">
    <property type="entry name" value="P-loop_NTPase"/>
</dbReference>
<evidence type="ECO:0000256" key="1">
    <source>
        <dbReference type="ARBA" id="ARBA00008959"/>
    </source>
</evidence>
<proteinExistence type="inferred from homology"/>
<name>A0ABV8JLK8_9BACL</name>
<sequence length="444" mass="49069">MNLFDYGQEQEKEKSGPLAARMRPRTLDEVAGQSHLLGKGKLLRRSIEADQLSSIILYGPPGTGKTTLAKVIAGTTKAHFEQLNAVTSGVADIRRLTQEAKERLGMYGTRTLLFIDEIHRFNKSQQDALLPYVEDGTIILIGATTENPSFEVNSALLSRSRIFQLQPLSEKELTGLAERALADEERGLGLYGAKVDREALEHIVRIAGGDARNVLNALELAVVTTPPDEDGTRHITLEVAEESIQQKVIRYDKGGDQHYDIVSAFIKSMRGSDPDAALYYLAKMIHAGEDPRFIARRVFIHAAEDVGMADPRALLVASAAAQAVEHIGLPEAQIPLAEAVIYIATAPKSNAVVQGISEAMEAVKRESRAEVPPHLRDAHFPGAKDQGRGQGYRYPHHYPRGWVDQQYLPDEHGDKSFYHPTDHGYEGKLKEYMAWVKQPGEKKP</sequence>
<comment type="caution">
    <text evidence="6">The sequence shown here is derived from an EMBL/GenBank/DDBJ whole genome shotgun (WGS) entry which is preliminary data.</text>
</comment>
<dbReference type="SUPFAM" id="SSF52540">
    <property type="entry name" value="P-loop containing nucleoside triphosphate hydrolases"/>
    <property type="match status" value="1"/>
</dbReference>
<dbReference type="PANTHER" id="PTHR13779">
    <property type="entry name" value="WERNER HELICASE-INTERACTING PROTEIN 1 FAMILY MEMBER"/>
    <property type="match status" value="1"/>
</dbReference>
<keyword evidence="7" id="KW-1185">Reference proteome</keyword>
<dbReference type="InterPro" id="IPR003959">
    <property type="entry name" value="ATPase_AAA_core"/>
</dbReference>
<dbReference type="InterPro" id="IPR003593">
    <property type="entry name" value="AAA+_ATPase"/>
</dbReference>
<dbReference type="Gene3D" id="1.10.8.60">
    <property type="match status" value="1"/>
</dbReference>
<evidence type="ECO:0000256" key="2">
    <source>
        <dbReference type="ARBA" id="ARBA00022741"/>
    </source>
</evidence>
<dbReference type="CDD" id="cd00009">
    <property type="entry name" value="AAA"/>
    <property type="match status" value="1"/>
</dbReference>
<dbReference type="Gene3D" id="3.40.50.300">
    <property type="entry name" value="P-loop containing nucleotide triphosphate hydrolases"/>
    <property type="match status" value="1"/>
</dbReference>
<organism evidence="6 7">
    <name type="scientific">Salinithrix halophila</name>
    <dbReference type="NCBI Taxonomy" id="1485204"/>
    <lineage>
        <taxon>Bacteria</taxon>
        <taxon>Bacillati</taxon>
        <taxon>Bacillota</taxon>
        <taxon>Bacilli</taxon>
        <taxon>Bacillales</taxon>
        <taxon>Thermoactinomycetaceae</taxon>
        <taxon>Salinithrix</taxon>
    </lineage>
</organism>
<reference evidence="7" key="1">
    <citation type="journal article" date="2019" name="Int. J. Syst. Evol. Microbiol.">
        <title>The Global Catalogue of Microorganisms (GCM) 10K type strain sequencing project: providing services to taxonomists for standard genome sequencing and annotation.</title>
        <authorList>
            <consortium name="The Broad Institute Genomics Platform"/>
            <consortium name="The Broad Institute Genome Sequencing Center for Infectious Disease"/>
            <person name="Wu L."/>
            <person name="Ma J."/>
        </authorList>
    </citation>
    <scope>NUCLEOTIDE SEQUENCE [LARGE SCALE GENOMIC DNA]</scope>
    <source>
        <strain evidence="7">IBRC-M 10813</strain>
    </source>
</reference>
<dbReference type="RefSeq" id="WP_380704180.1">
    <property type="nucleotide sequence ID" value="NZ_JBHSAP010000009.1"/>
</dbReference>
<dbReference type="PANTHER" id="PTHR13779:SF7">
    <property type="entry name" value="ATPASE WRNIP1"/>
    <property type="match status" value="1"/>
</dbReference>
<evidence type="ECO:0000313" key="7">
    <source>
        <dbReference type="Proteomes" id="UP001595843"/>
    </source>
</evidence>
<dbReference type="InterPro" id="IPR051314">
    <property type="entry name" value="AAA_ATPase_RarA/MGS1/WRNIP1"/>
</dbReference>
<dbReference type="Pfam" id="PF12002">
    <property type="entry name" value="MgsA_C"/>
    <property type="match status" value="1"/>
</dbReference>
<dbReference type="Pfam" id="PF00004">
    <property type="entry name" value="AAA"/>
    <property type="match status" value="1"/>
</dbReference>
<dbReference type="InterPro" id="IPR021886">
    <property type="entry name" value="MgsA_C"/>
</dbReference>
<accession>A0ABV8JLK8</accession>
<dbReference type="EMBL" id="JBHSAP010000009">
    <property type="protein sequence ID" value="MFC4076859.1"/>
    <property type="molecule type" value="Genomic_DNA"/>
</dbReference>
<dbReference type="NCBIfam" id="NF009881">
    <property type="entry name" value="PRK13341.1-2"/>
    <property type="match status" value="1"/>
</dbReference>
<feature type="region of interest" description="Disordered" evidence="4">
    <location>
        <begin position="367"/>
        <end position="389"/>
    </location>
</feature>
<keyword evidence="2" id="KW-0547">Nucleotide-binding</keyword>